<dbReference type="RefSeq" id="WP_072403486.1">
    <property type="nucleotide sequence ID" value="NZ_FPKV01000005.1"/>
</dbReference>
<protein>
    <submittedName>
        <fullName evidence="1">Uncharacterized protein</fullName>
    </submittedName>
</protein>
<proteinExistence type="predicted"/>
<sequence>MDYIGNEFEEIDLERAIGEASDFFPEAKPQIEKLTQNLLHFFLEHPPNKPYKYILTPHAVRFIQFVGKKLFNEHKHFPLRKTFQNYGLFKAEEIKEILEFESWYEHNFKNSSKTVIEDHLEAFKDLVNQSIIRLNTIVTNTDSLALENLDAFTTLFRDSMARSEEIKETLQLSGSLKGQIRIVVDYFESQISQVSHTKIEKEPLVLEKLKADYEIALKIKNEVYTFFEIIEQKLEQIIERYIYADKQLANFKENFRTRTQFQRNLRKFLEASLQASVYDRKDGLKFYKNIDLKNIPEESFKFLNVKKYNNFIKKKSYVLTQEIDPVYALQQTQSANSLLLKQEEIARQLNILKINLSKHKNTDITKEFYRLLDETKDEGVALKVIYDVLKYASKHKDYDIKILQQIPEDYQDKNILIWQMNIWQKR</sequence>
<dbReference type="EMBL" id="FPKV01000005">
    <property type="protein sequence ID" value="SFZ94718.1"/>
    <property type="molecule type" value="Genomic_DNA"/>
</dbReference>
<organism evidence="1 2">
    <name type="scientific">Flaviramulus basaltis</name>
    <dbReference type="NCBI Taxonomy" id="369401"/>
    <lineage>
        <taxon>Bacteria</taxon>
        <taxon>Pseudomonadati</taxon>
        <taxon>Bacteroidota</taxon>
        <taxon>Flavobacteriia</taxon>
        <taxon>Flavobacteriales</taxon>
        <taxon>Flavobacteriaceae</taxon>
        <taxon>Flaviramulus</taxon>
    </lineage>
</organism>
<evidence type="ECO:0000313" key="2">
    <source>
        <dbReference type="Proteomes" id="UP000182544"/>
    </source>
</evidence>
<gene>
    <name evidence="1" type="ORF">SAMN05428642_10515</name>
</gene>
<reference evidence="1 2" key="1">
    <citation type="submission" date="2016-10" db="EMBL/GenBank/DDBJ databases">
        <authorList>
            <person name="de Groot N.N."/>
        </authorList>
    </citation>
    <scope>NUCLEOTIDE SEQUENCE [LARGE SCALE GENOMIC DNA]</scope>
    <source>
        <strain evidence="1 2">DSM 18180</strain>
    </source>
</reference>
<dbReference type="STRING" id="369401.SAMN05428642_10515"/>
<dbReference type="Proteomes" id="UP000182544">
    <property type="component" value="Unassembled WGS sequence"/>
</dbReference>
<evidence type="ECO:0000313" key="1">
    <source>
        <dbReference type="EMBL" id="SFZ94718.1"/>
    </source>
</evidence>
<name>A0A1K2IQY7_9FLAO</name>
<accession>A0A1K2IQY7</accession>
<dbReference type="AlphaFoldDB" id="A0A1K2IQY7"/>
<dbReference type="OrthoDB" id="1312888at2"/>
<keyword evidence="2" id="KW-1185">Reference proteome</keyword>